<dbReference type="SUPFAM" id="SSF53822">
    <property type="entry name" value="Periplasmic binding protein-like I"/>
    <property type="match status" value="1"/>
</dbReference>
<dbReference type="CDD" id="cd01392">
    <property type="entry name" value="HTH_LacI"/>
    <property type="match status" value="1"/>
</dbReference>
<organism evidence="5 6">
    <name type="scientific">Actinobaculum massiliense ACS-171-V-Col2</name>
    <dbReference type="NCBI Taxonomy" id="883066"/>
    <lineage>
        <taxon>Bacteria</taxon>
        <taxon>Bacillati</taxon>
        <taxon>Actinomycetota</taxon>
        <taxon>Actinomycetes</taxon>
        <taxon>Actinomycetales</taxon>
        <taxon>Actinomycetaceae</taxon>
        <taxon>Actinobaculum</taxon>
    </lineage>
</organism>
<dbReference type="PANTHER" id="PTHR30146">
    <property type="entry name" value="LACI-RELATED TRANSCRIPTIONAL REPRESSOR"/>
    <property type="match status" value="1"/>
</dbReference>
<evidence type="ECO:0000313" key="5">
    <source>
        <dbReference type="EMBL" id="EKU95253.1"/>
    </source>
</evidence>
<dbReference type="eggNOG" id="COG1609">
    <property type="taxonomic scope" value="Bacteria"/>
</dbReference>
<dbReference type="SMART" id="SM00354">
    <property type="entry name" value="HTH_LACI"/>
    <property type="match status" value="1"/>
</dbReference>
<sequence length="332" mass="35625">MKDVASHAGVSLKTVSRVVNGEAGVSLETRQSVDDAIEALGYRTDLQAQALRRTDRRSHTVGLLISSVANPFDSAIHAALEEVARQNSASVLALSSNDDPETARAGVAVLAQHQIDGLVFSPVTDDQSWLAQILGKRPVVAVDREPGTPVGDAVVSDNRVGALRATRHLLSQGHTKIAFFGDREQIQTARARRSGFEQAMKEAGIETLAELWRPNLAGEEAARMAAHEMLTGPTPPTAIFAAQNTLTAGVLRALRDLQLDERVAVISFDDLPYAELFKVGLTAITQDPHRIGQIAAERLFGRINGEITGEPRTITVPTGFEIRGSGEIPPAR</sequence>
<dbReference type="InterPro" id="IPR010982">
    <property type="entry name" value="Lambda_DNA-bd_dom_sf"/>
</dbReference>
<dbReference type="InterPro" id="IPR000843">
    <property type="entry name" value="HTH_LacI"/>
</dbReference>
<evidence type="ECO:0000313" key="6">
    <source>
        <dbReference type="Proteomes" id="UP000009888"/>
    </source>
</evidence>
<dbReference type="CDD" id="cd06267">
    <property type="entry name" value="PBP1_LacI_sugar_binding-like"/>
    <property type="match status" value="1"/>
</dbReference>
<dbReference type="SUPFAM" id="SSF47413">
    <property type="entry name" value="lambda repressor-like DNA-binding domains"/>
    <property type="match status" value="1"/>
</dbReference>
<evidence type="ECO:0000256" key="3">
    <source>
        <dbReference type="ARBA" id="ARBA00023163"/>
    </source>
</evidence>
<dbReference type="GO" id="GO:0000976">
    <property type="term" value="F:transcription cis-regulatory region binding"/>
    <property type="evidence" value="ECO:0007669"/>
    <property type="project" value="TreeGrafter"/>
</dbReference>
<protein>
    <recommendedName>
        <fullName evidence="4">HTH lacI-type domain-containing protein</fullName>
    </recommendedName>
</protein>
<keyword evidence="6" id="KW-1185">Reference proteome</keyword>
<proteinExistence type="predicted"/>
<dbReference type="PROSITE" id="PS50932">
    <property type="entry name" value="HTH_LACI_2"/>
    <property type="match status" value="1"/>
</dbReference>
<feature type="domain" description="HTH lacI-type" evidence="4">
    <location>
        <begin position="1"/>
        <end position="53"/>
    </location>
</feature>
<dbReference type="RefSeq" id="WP_007001220.1">
    <property type="nucleotide sequence ID" value="NZ_JH992955.1"/>
</dbReference>
<dbReference type="PANTHER" id="PTHR30146:SF109">
    <property type="entry name" value="HTH-TYPE TRANSCRIPTIONAL REGULATOR GALS"/>
    <property type="match status" value="1"/>
</dbReference>
<dbReference type="STRING" id="202789.GCA_001457435_01105"/>
<gene>
    <name evidence="5" type="ORF">HMPREF9233_01014</name>
</gene>
<comment type="caution">
    <text evidence="5">The sequence shown here is derived from an EMBL/GenBank/DDBJ whole genome shotgun (WGS) entry which is preliminary data.</text>
</comment>
<dbReference type="Gene3D" id="1.10.260.40">
    <property type="entry name" value="lambda repressor-like DNA-binding domains"/>
    <property type="match status" value="1"/>
</dbReference>
<dbReference type="Pfam" id="PF00356">
    <property type="entry name" value="LacI"/>
    <property type="match status" value="1"/>
</dbReference>
<dbReference type="InterPro" id="IPR028082">
    <property type="entry name" value="Peripla_BP_I"/>
</dbReference>
<reference evidence="5 6" key="1">
    <citation type="submission" date="2012-09" db="EMBL/GenBank/DDBJ databases">
        <title>The Genome Sequence of Actinobaculum massiliae ACS-171-V-COL2.</title>
        <authorList>
            <consortium name="The Broad Institute Genome Sequencing Platform"/>
            <person name="Earl A."/>
            <person name="Ward D."/>
            <person name="Feldgarden M."/>
            <person name="Gevers D."/>
            <person name="Saerens B."/>
            <person name="Vaneechoutte M."/>
            <person name="Walker B."/>
            <person name="Young S.K."/>
            <person name="Zeng Q."/>
            <person name="Gargeya S."/>
            <person name="Fitzgerald M."/>
            <person name="Haas B."/>
            <person name="Abouelleil A."/>
            <person name="Alvarado L."/>
            <person name="Arachchi H.M."/>
            <person name="Berlin A."/>
            <person name="Chapman S.B."/>
            <person name="Goldberg J."/>
            <person name="Griggs A."/>
            <person name="Gujja S."/>
            <person name="Hansen M."/>
            <person name="Howarth C."/>
            <person name="Imamovic A."/>
            <person name="Larimer J."/>
            <person name="McCowen C."/>
            <person name="Montmayeur A."/>
            <person name="Murphy C."/>
            <person name="Neiman D."/>
            <person name="Pearson M."/>
            <person name="Priest M."/>
            <person name="Roberts A."/>
            <person name="Saif S."/>
            <person name="Shea T."/>
            <person name="Sisk P."/>
            <person name="Sykes S."/>
            <person name="Wortman J."/>
            <person name="Nusbaum C."/>
            <person name="Birren B."/>
        </authorList>
    </citation>
    <scope>NUCLEOTIDE SEQUENCE [LARGE SCALE GENOMIC DNA]</scope>
    <source>
        <strain evidence="6">ACS-171-V-Col2</strain>
    </source>
</reference>
<dbReference type="InterPro" id="IPR046335">
    <property type="entry name" value="LacI/GalR-like_sensor"/>
</dbReference>
<dbReference type="GO" id="GO:0003700">
    <property type="term" value="F:DNA-binding transcription factor activity"/>
    <property type="evidence" value="ECO:0007669"/>
    <property type="project" value="TreeGrafter"/>
</dbReference>
<evidence type="ECO:0000256" key="1">
    <source>
        <dbReference type="ARBA" id="ARBA00023015"/>
    </source>
</evidence>
<evidence type="ECO:0000256" key="2">
    <source>
        <dbReference type="ARBA" id="ARBA00023125"/>
    </source>
</evidence>
<dbReference type="HOGENOM" id="CLU_037628_6_1_11"/>
<dbReference type="EMBL" id="AGWL01000005">
    <property type="protein sequence ID" value="EKU95253.1"/>
    <property type="molecule type" value="Genomic_DNA"/>
</dbReference>
<dbReference type="Proteomes" id="UP000009888">
    <property type="component" value="Unassembled WGS sequence"/>
</dbReference>
<dbReference type="Gene3D" id="3.40.50.2300">
    <property type="match status" value="2"/>
</dbReference>
<keyword evidence="1" id="KW-0805">Transcription regulation</keyword>
<keyword evidence="2" id="KW-0238">DNA-binding</keyword>
<keyword evidence="3" id="KW-0804">Transcription</keyword>
<dbReference type="PROSITE" id="PS00356">
    <property type="entry name" value="HTH_LACI_1"/>
    <property type="match status" value="1"/>
</dbReference>
<dbReference type="Pfam" id="PF13377">
    <property type="entry name" value="Peripla_BP_3"/>
    <property type="match status" value="1"/>
</dbReference>
<evidence type="ECO:0000259" key="4">
    <source>
        <dbReference type="PROSITE" id="PS50932"/>
    </source>
</evidence>
<dbReference type="PATRIC" id="fig|883066.3.peg.1056"/>
<dbReference type="AlphaFoldDB" id="K9EF14"/>
<accession>K9EF14</accession>
<name>K9EF14_9ACTO</name>